<dbReference type="PANTHER" id="PTHR38011">
    <property type="entry name" value="DIHYDROFOLATE REDUCTASE FAMILY PROTEIN (AFU_ORTHOLOGUE AFUA_8G06820)"/>
    <property type="match status" value="1"/>
</dbReference>
<comment type="caution">
    <text evidence="3">The sequence shown here is derived from an EMBL/GenBank/DDBJ whole genome shotgun (WGS) entry which is preliminary data.</text>
</comment>
<name>A0A4Y8AF22_9SPHI</name>
<dbReference type="SUPFAM" id="SSF53597">
    <property type="entry name" value="Dihydrofolate reductase-like"/>
    <property type="match status" value="1"/>
</dbReference>
<dbReference type="Pfam" id="PF01872">
    <property type="entry name" value="RibD_C"/>
    <property type="match status" value="1"/>
</dbReference>
<dbReference type="EMBL" id="SNQG01000002">
    <property type="protein sequence ID" value="TEW67376.1"/>
    <property type="molecule type" value="Genomic_DNA"/>
</dbReference>
<keyword evidence="5" id="KW-1185">Reference proteome</keyword>
<evidence type="ECO:0000313" key="4">
    <source>
        <dbReference type="Proteomes" id="UP000297248"/>
    </source>
</evidence>
<dbReference type="Gene3D" id="3.40.430.10">
    <property type="entry name" value="Dihydrofolate Reductase, subunit A"/>
    <property type="match status" value="1"/>
</dbReference>
<dbReference type="InterPro" id="IPR002734">
    <property type="entry name" value="RibDG_C"/>
</dbReference>
<dbReference type="GO" id="GO:0008703">
    <property type="term" value="F:5-amino-6-(5-phosphoribosylamino)uracil reductase activity"/>
    <property type="evidence" value="ECO:0007669"/>
    <property type="project" value="InterPro"/>
</dbReference>
<evidence type="ECO:0000313" key="2">
    <source>
        <dbReference type="EMBL" id="MBB3969005.1"/>
    </source>
</evidence>
<dbReference type="PANTHER" id="PTHR38011:SF11">
    <property type="entry name" value="2,5-DIAMINO-6-RIBOSYLAMINO-4(3H)-PYRIMIDINONE 5'-PHOSPHATE REDUCTASE"/>
    <property type="match status" value="1"/>
</dbReference>
<sequence>MRKLVVSMNVTLDGFMAGPNGQLDWHMPYWDDDMARATAAQLSNADTLLLGSNTYKAIAPYWQAQQANIYAARTDVDYADMMNRYQKVVFSKTLKTVSWRNSRLAGRGIYKEIMKLKKSPGKELLVYGSGKLVAALNRLNLVDEYRLWVHPVVIKKGRPMFKTRLHLQPYQTKVFGNGVVLMCYELNTH</sequence>
<reference evidence="2 5" key="3">
    <citation type="submission" date="2020-08" db="EMBL/GenBank/DDBJ databases">
        <title>Genomic Encyclopedia of Type Strains, Phase IV (KMG-IV): sequencing the most valuable type-strain genomes for metagenomic binning, comparative biology and taxonomic classification.</title>
        <authorList>
            <person name="Goeker M."/>
        </authorList>
    </citation>
    <scope>NUCLEOTIDE SEQUENCE [LARGE SCALE GENOMIC DNA]</scope>
    <source>
        <strain evidence="2 5">DSM 100995</strain>
    </source>
</reference>
<dbReference type="Proteomes" id="UP000583101">
    <property type="component" value="Unassembled WGS sequence"/>
</dbReference>
<dbReference type="OrthoDB" id="195113at2"/>
<evidence type="ECO:0000259" key="1">
    <source>
        <dbReference type="Pfam" id="PF01872"/>
    </source>
</evidence>
<reference evidence="3" key="2">
    <citation type="submission" date="2019-03" db="EMBL/GenBank/DDBJ databases">
        <authorList>
            <person name="Yan Y.-Q."/>
            <person name="Du Z.-J."/>
        </authorList>
    </citation>
    <scope>NUCLEOTIDE SEQUENCE</scope>
    <source>
        <strain evidence="3">PP-F2FG21</strain>
    </source>
</reference>
<dbReference type="RefSeq" id="WP_134335429.1">
    <property type="nucleotide sequence ID" value="NZ_BMCZ01000009.1"/>
</dbReference>
<dbReference type="EMBL" id="JACIEG010000002">
    <property type="protein sequence ID" value="MBB3969005.1"/>
    <property type="molecule type" value="Genomic_DNA"/>
</dbReference>
<dbReference type="InterPro" id="IPR050765">
    <property type="entry name" value="Riboflavin_Biosynth_HTPR"/>
</dbReference>
<proteinExistence type="predicted"/>
<reference evidence="3 4" key="1">
    <citation type="journal article" date="2016" name="Int. J. Syst. Evol. Microbiol.">
        <title>Proposal of Mucilaginibacter phyllosphaerae sp. nov. isolated from the phyllosphere of Galium album.</title>
        <authorList>
            <person name="Aydogan E.L."/>
            <person name="Busse H.J."/>
            <person name="Moser G."/>
            <person name="Muller C."/>
            <person name="Kampfer P."/>
            <person name="Glaeser S.P."/>
        </authorList>
    </citation>
    <scope>NUCLEOTIDE SEQUENCE [LARGE SCALE GENOMIC DNA]</scope>
    <source>
        <strain evidence="3 4">PP-F2FG21</strain>
    </source>
</reference>
<organism evidence="3 4">
    <name type="scientific">Mucilaginibacter phyllosphaerae</name>
    <dbReference type="NCBI Taxonomy" id="1812349"/>
    <lineage>
        <taxon>Bacteria</taxon>
        <taxon>Pseudomonadati</taxon>
        <taxon>Bacteroidota</taxon>
        <taxon>Sphingobacteriia</taxon>
        <taxon>Sphingobacteriales</taxon>
        <taxon>Sphingobacteriaceae</taxon>
        <taxon>Mucilaginibacter</taxon>
    </lineage>
</organism>
<accession>A0A4Y8AF22</accession>
<feature type="domain" description="Bacterial bifunctional deaminase-reductase C-terminal" evidence="1">
    <location>
        <begin position="2"/>
        <end position="181"/>
    </location>
</feature>
<dbReference type="Proteomes" id="UP000297248">
    <property type="component" value="Unassembled WGS sequence"/>
</dbReference>
<dbReference type="GO" id="GO:0009231">
    <property type="term" value="P:riboflavin biosynthetic process"/>
    <property type="evidence" value="ECO:0007669"/>
    <property type="project" value="InterPro"/>
</dbReference>
<dbReference type="InterPro" id="IPR024072">
    <property type="entry name" value="DHFR-like_dom_sf"/>
</dbReference>
<gene>
    <name evidence="3" type="ORF">E2R65_05140</name>
    <name evidence="2" type="ORF">GGR35_001597</name>
</gene>
<dbReference type="AlphaFoldDB" id="A0A4Y8AF22"/>
<evidence type="ECO:0000313" key="3">
    <source>
        <dbReference type="EMBL" id="TEW67376.1"/>
    </source>
</evidence>
<protein>
    <submittedName>
        <fullName evidence="3">Dihydrofolate reductase</fullName>
    </submittedName>
</protein>
<evidence type="ECO:0000313" key="5">
    <source>
        <dbReference type="Proteomes" id="UP000583101"/>
    </source>
</evidence>